<proteinExistence type="predicted"/>
<feature type="non-terminal residue" evidence="1">
    <location>
        <position position="105"/>
    </location>
</feature>
<evidence type="ECO:0000313" key="1">
    <source>
        <dbReference type="EMBL" id="GAG68440.1"/>
    </source>
</evidence>
<reference evidence="1" key="1">
    <citation type="journal article" date="2014" name="Front. Microbiol.">
        <title>High frequency of phylogenetically diverse reductive dehalogenase-homologous genes in deep subseafloor sedimentary metagenomes.</title>
        <authorList>
            <person name="Kawai M."/>
            <person name="Futagami T."/>
            <person name="Toyoda A."/>
            <person name="Takaki Y."/>
            <person name="Nishi S."/>
            <person name="Hori S."/>
            <person name="Arai W."/>
            <person name="Tsubouchi T."/>
            <person name="Morono Y."/>
            <person name="Uchiyama I."/>
            <person name="Ito T."/>
            <person name="Fujiyama A."/>
            <person name="Inagaki F."/>
            <person name="Takami H."/>
        </authorList>
    </citation>
    <scope>NUCLEOTIDE SEQUENCE</scope>
    <source>
        <strain evidence="1">Expedition CK06-06</strain>
    </source>
</reference>
<dbReference type="EMBL" id="BART01006711">
    <property type="protein sequence ID" value="GAG68440.1"/>
    <property type="molecule type" value="Genomic_DNA"/>
</dbReference>
<dbReference type="AlphaFoldDB" id="X0ZFJ4"/>
<comment type="caution">
    <text evidence="1">The sequence shown here is derived from an EMBL/GenBank/DDBJ whole genome shotgun (WGS) entry which is preliminary data.</text>
</comment>
<organism evidence="1">
    <name type="scientific">marine sediment metagenome</name>
    <dbReference type="NCBI Taxonomy" id="412755"/>
    <lineage>
        <taxon>unclassified sequences</taxon>
        <taxon>metagenomes</taxon>
        <taxon>ecological metagenomes</taxon>
    </lineage>
</organism>
<protein>
    <submittedName>
        <fullName evidence="1">Uncharacterized protein</fullName>
    </submittedName>
</protein>
<accession>X0ZFJ4</accession>
<sequence length="105" mass="12190">MAEVIYYWVTVYESVWDTEEDMVDGDEETYASTGDTLATQENTETTCPSTDLGTITKVEVRARGYIETELEEVYDDTIILQAYDHLHDNWLDEHEWLITDTPAWS</sequence>
<gene>
    <name evidence="1" type="ORF">S01H4_15308</name>
</gene>
<name>X0ZFJ4_9ZZZZ</name>